<evidence type="ECO:0000259" key="6">
    <source>
        <dbReference type="PROSITE" id="PS51085"/>
    </source>
</evidence>
<dbReference type="NCBIfam" id="TIGR02963">
    <property type="entry name" value="xanthine_xdhA"/>
    <property type="match status" value="1"/>
</dbReference>
<dbReference type="PANTHER" id="PTHR45444">
    <property type="entry name" value="XANTHINE DEHYDROGENASE"/>
    <property type="match status" value="1"/>
</dbReference>
<name>A0ABV7T004_9GAMM</name>
<dbReference type="SMART" id="SM01092">
    <property type="entry name" value="CO_deh_flav_C"/>
    <property type="match status" value="1"/>
</dbReference>
<feature type="domain" description="FAD-binding PCMH-type" evidence="7">
    <location>
        <begin position="191"/>
        <end position="364"/>
    </location>
</feature>
<organism evidence="8 9">
    <name type="scientific">Stutzerimonas tarimensis</name>
    <dbReference type="NCBI Taxonomy" id="1507735"/>
    <lineage>
        <taxon>Bacteria</taxon>
        <taxon>Pseudomonadati</taxon>
        <taxon>Pseudomonadota</taxon>
        <taxon>Gammaproteobacteria</taxon>
        <taxon>Pseudomonadales</taxon>
        <taxon>Pseudomonadaceae</taxon>
        <taxon>Stutzerimonas</taxon>
    </lineage>
</organism>
<dbReference type="SUPFAM" id="SSF56176">
    <property type="entry name" value="FAD-binding/transporter-associated domain-like"/>
    <property type="match status" value="1"/>
</dbReference>
<dbReference type="Pfam" id="PF03450">
    <property type="entry name" value="CO_deh_flav_C"/>
    <property type="match status" value="1"/>
</dbReference>
<dbReference type="InterPro" id="IPR014307">
    <property type="entry name" value="Xanthine_DH_ssu"/>
</dbReference>
<dbReference type="CDD" id="cd00207">
    <property type="entry name" value="fer2"/>
    <property type="match status" value="1"/>
</dbReference>
<dbReference type="InterPro" id="IPR002888">
    <property type="entry name" value="2Fe-2S-bd"/>
</dbReference>
<gene>
    <name evidence="8" type="primary">xdhA</name>
    <name evidence="8" type="ORF">ACFOMF_00360</name>
</gene>
<dbReference type="SUPFAM" id="SSF55447">
    <property type="entry name" value="CO dehydrogenase flavoprotein C-terminal domain-like"/>
    <property type="match status" value="1"/>
</dbReference>
<protein>
    <submittedName>
        <fullName evidence="8">Xanthine dehydrogenase small subunit</fullName>
        <ecNumber evidence="8">1.17.1.4</ecNumber>
    </submittedName>
</protein>
<evidence type="ECO:0000256" key="3">
    <source>
        <dbReference type="ARBA" id="ARBA00022827"/>
    </source>
</evidence>
<evidence type="ECO:0000256" key="5">
    <source>
        <dbReference type="ARBA" id="ARBA00023004"/>
    </source>
</evidence>
<dbReference type="InterPro" id="IPR016166">
    <property type="entry name" value="FAD-bd_PCMH"/>
</dbReference>
<dbReference type="Gene3D" id="3.30.43.10">
    <property type="entry name" value="Uridine Diphospho-n-acetylenolpyruvylglucosamine Reductase, domain 2"/>
    <property type="match status" value="1"/>
</dbReference>
<dbReference type="InterPro" id="IPR012675">
    <property type="entry name" value="Beta-grasp_dom_sf"/>
</dbReference>
<keyword evidence="2" id="KW-0479">Metal-binding</keyword>
<keyword evidence="1" id="KW-0285">Flavoprotein</keyword>
<keyword evidence="5" id="KW-0408">Iron</keyword>
<reference evidence="9" key="1">
    <citation type="journal article" date="2019" name="Int. J. Syst. Evol. Microbiol.">
        <title>The Global Catalogue of Microorganisms (GCM) 10K type strain sequencing project: providing services to taxonomists for standard genome sequencing and annotation.</title>
        <authorList>
            <consortium name="The Broad Institute Genomics Platform"/>
            <consortium name="The Broad Institute Genome Sequencing Center for Infectious Disease"/>
            <person name="Wu L."/>
            <person name="Ma J."/>
        </authorList>
    </citation>
    <scope>NUCLEOTIDE SEQUENCE [LARGE SCALE GENOMIC DNA]</scope>
    <source>
        <strain evidence="9">KCTC 42447</strain>
    </source>
</reference>
<dbReference type="InterPro" id="IPR006058">
    <property type="entry name" value="2Fe2S_fd_BS"/>
</dbReference>
<evidence type="ECO:0000256" key="2">
    <source>
        <dbReference type="ARBA" id="ARBA00022723"/>
    </source>
</evidence>
<dbReference type="InterPro" id="IPR036318">
    <property type="entry name" value="FAD-bd_PCMH-like_sf"/>
</dbReference>
<dbReference type="InterPro" id="IPR012175">
    <property type="entry name" value="Xanth_DH_ssu_bac"/>
</dbReference>
<dbReference type="InterPro" id="IPR016167">
    <property type="entry name" value="FAD-bd_PCMH_sub1"/>
</dbReference>
<dbReference type="Pfam" id="PF00111">
    <property type="entry name" value="Fer2"/>
    <property type="match status" value="1"/>
</dbReference>
<dbReference type="EMBL" id="JBHRXZ010000001">
    <property type="protein sequence ID" value="MFC3606241.1"/>
    <property type="molecule type" value="Genomic_DNA"/>
</dbReference>
<accession>A0ABV7T004</accession>
<evidence type="ECO:0000313" key="9">
    <source>
        <dbReference type="Proteomes" id="UP001595630"/>
    </source>
</evidence>
<dbReference type="SUPFAM" id="SSF47741">
    <property type="entry name" value="CO dehydrogenase ISP C-domain like"/>
    <property type="match status" value="1"/>
</dbReference>
<keyword evidence="9" id="KW-1185">Reference proteome</keyword>
<dbReference type="PANTHER" id="PTHR45444:SF3">
    <property type="entry name" value="XANTHINE DEHYDROGENASE"/>
    <property type="match status" value="1"/>
</dbReference>
<comment type="caution">
    <text evidence="8">The sequence shown here is derived from an EMBL/GenBank/DDBJ whole genome shotgun (WGS) entry which is preliminary data.</text>
</comment>
<keyword evidence="4 8" id="KW-0560">Oxidoreductase</keyword>
<dbReference type="SUPFAM" id="SSF54292">
    <property type="entry name" value="2Fe-2S ferredoxin-like"/>
    <property type="match status" value="1"/>
</dbReference>
<dbReference type="PROSITE" id="PS51387">
    <property type="entry name" value="FAD_PCMH"/>
    <property type="match status" value="1"/>
</dbReference>
<dbReference type="InterPro" id="IPR001041">
    <property type="entry name" value="2Fe-2S_ferredoxin-type"/>
</dbReference>
<proteinExistence type="predicted"/>
<dbReference type="InterPro" id="IPR036010">
    <property type="entry name" value="2Fe-2S_ferredoxin-like_sf"/>
</dbReference>
<dbReference type="InterPro" id="IPR005107">
    <property type="entry name" value="CO_DH_flav_C"/>
</dbReference>
<dbReference type="Proteomes" id="UP001595630">
    <property type="component" value="Unassembled WGS sequence"/>
</dbReference>
<evidence type="ECO:0000259" key="7">
    <source>
        <dbReference type="PROSITE" id="PS51387"/>
    </source>
</evidence>
<dbReference type="InterPro" id="IPR016208">
    <property type="entry name" value="Ald_Oxase/xanthine_DH-like"/>
</dbReference>
<dbReference type="PROSITE" id="PS51085">
    <property type="entry name" value="2FE2S_FER_2"/>
    <property type="match status" value="1"/>
</dbReference>
<dbReference type="Gene3D" id="3.10.20.30">
    <property type="match status" value="1"/>
</dbReference>
<dbReference type="PIRSF" id="PIRSF036557">
    <property type="entry name" value="XdhA_RC"/>
    <property type="match status" value="1"/>
</dbReference>
<dbReference type="InterPro" id="IPR036683">
    <property type="entry name" value="CO_DH_flav_C_dom_sf"/>
</dbReference>
<dbReference type="PROSITE" id="PS00197">
    <property type="entry name" value="2FE2S_FER_1"/>
    <property type="match status" value="1"/>
</dbReference>
<dbReference type="InterPro" id="IPR016169">
    <property type="entry name" value="FAD-bd_PCMH_sub2"/>
</dbReference>
<keyword evidence="3" id="KW-0274">FAD</keyword>
<evidence type="ECO:0000313" key="8">
    <source>
        <dbReference type="EMBL" id="MFC3606241.1"/>
    </source>
</evidence>
<evidence type="ECO:0000256" key="4">
    <source>
        <dbReference type="ARBA" id="ARBA00023002"/>
    </source>
</evidence>
<evidence type="ECO:0000256" key="1">
    <source>
        <dbReference type="ARBA" id="ARBA00022630"/>
    </source>
</evidence>
<dbReference type="Pfam" id="PF01799">
    <property type="entry name" value="Fer2_2"/>
    <property type="match status" value="1"/>
</dbReference>
<dbReference type="InterPro" id="IPR036884">
    <property type="entry name" value="2Fe-2S-bd_dom_sf"/>
</dbReference>
<dbReference type="GO" id="GO:0004854">
    <property type="term" value="F:xanthine dehydrogenase activity"/>
    <property type="evidence" value="ECO:0007669"/>
    <property type="project" value="UniProtKB-EC"/>
</dbReference>
<dbReference type="EC" id="1.17.1.4" evidence="8"/>
<dbReference type="Gene3D" id="3.30.465.10">
    <property type="match status" value="1"/>
</dbReference>
<dbReference type="InterPro" id="IPR002346">
    <property type="entry name" value="Mopterin_DH_FAD-bd"/>
</dbReference>
<dbReference type="Pfam" id="PF00941">
    <property type="entry name" value="FAD_binding_5"/>
    <property type="match status" value="1"/>
</dbReference>
<sequence length="483" mass="52551">MIQFLLNRELRTERDLDPNLTVLEYLRRHLGRTGTKEGCASGDCGACTVVLGELEVRDGAERVRYRTLNSCLTFVAALHGRQLISVEDLSHQGRLHSVQSAMVDCHGSQCGFCTPGFVMSLFALQKNVDGYDRERTLEALAGNLCRCTGYRPIMEAAEQACGRRESDAFDAFEAETVTRLKEILPRESTALGAGANQCHLPMTVADLADLYAAHPDARLLAGGTDLALEVTQFHRPLPLMIYVGHVADMKGITTTDTHLEIGSATSLTDCYAALSAEYPDFGELLHRFASQQIRNQGTLGGNIGNASPIGDAPPLLIALGSEIVLRKGKDTRTLPLEDYFVDYRVTARQSGEFIERIRVPRPAGNGAFRAYKISKRLDDDISAVCAAFNLTLESGTVTDARIAFGGMAAIPKRAASCEAALIGQPFSEACVESACAALANDFTPLTDFRASREYRLLTAQNLLRKCFIELTTPDLATRVTAYA</sequence>
<dbReference type="Gene3D" id="1.10.150.120">
    <property type="entry name" value="[2Fe-2S]-binding domain"/>
    <property type="match status" value="1"/>
</dbReference>
<dbReference type="RefSeq" id="WP_386360074.1">
    <property type="nucleotide sequence ID" value="NZ_JBHRXZ010000001.1"/>
</dbReference>
<dbReference type="Gene3D" id="3.30.390.50">
    <property type="entry name" value="CO dehydrogenase flavoprotein, C-terminal domain"/>
    <property type="match status" value="1"/>
</dbReference>
<feature type="domain" description="2Fe-2S ferredoxin-type" evidence="6">
    <location>
        <begin position="1"/>
        <end position="89"/>
    </location>
</feature>